<feature type="DNA-binding region" description="OmpR/PhoB-type" evidence="6">
    <location>
        <begin position="1"/>
        <end position="100"/>
    </location>
</feature>
<dbReference type="InterPro" id="IPR016032">
    <property type="entry name" value="Sig_transdc_resp-reg_C-effctor"/>
</dbReference>
<dbReference type="PANTHER" id="PTHR35807:SF1">
    <property type="entry name" value="TRANSCRIPTIONAL REGULATOR REDD"/>
    <property type="match status" value="1"/>
</dbReference>
<dbReference type="InterPro" id="IPR011990">
    <property type="entry name" value="TPR-like_helical_dom_sf"/>
</dbReference>
<keyword evidence="3" id="KW-0805">Transcription regulation</keyword>
<dbReference type="CDD" id="cd15831">
    <property type="entry name" value="BTAD"/>
    <property type="match status" value="1"/>
</dbReference>
<dbReference type="InterPro" id="IPR051677">
    <property type="entry name" value="AfsR-DnrI-RedD_regulator"/>
</dbReference>
<dbReference type="Proteomes" id="UP001551176">
    <property type="component" value="Unassembled WGS sequence"/>
</dbReference>
<evidence type="ECO:0000259" key="7">
    <source>
        <dbReference type="PROSITE" id="PS51755"/>
    </source>
</evidence>
<evidence type="ECO:0000256" key="6">
    <source>
        <dbReference type="PROSITE-ProRule" id="PRU01091"/>
    </source>
</evidence>
<dbReference type="Gene3D" id="1.10.10.10">
    <property type="entry name" value="Winged helix-like DNA-binding domain superfamily/Winged helix DNA-binding domain"/>
    <property type="match status" value="1"/>
</dbReference>
<dbReference type="InterPro" id="IPR036388">
    <property type="entry name" value="WH-like_DNA-bd_sf"/>
</dbReference>
<evidence type="ECO:0000256" key="1">
    <source>
        <dbReference type="ARBA" id="ARBA00005820"/>
    </source>
</evidence>
<evidence type="ECO:0000256" key="2">
    <source>
        <dbReference type="ARBA" id="ARBA00023012"/>
    </source>
</evidence>
<keyword evidence="4 6" id="KW-0238">DNA-binding</keyword>
<dbReference type="Gene3D" id="1.25.40.10">
    <property type="entry name" value="Tetratricopeptide repeat domain"/>
    <property type="match status" value="1"/>
</dbReference>
<dbReference type="SUPFAM" id="SSF48452">
    <property type="entry name" value="TPR-like"/>
    <property type="match status" value="1"/>
</dbReference>
<feature type="domain" description="OmpR/PhoB-type" evidence="7">
    <location>
        <begin position="1"/>
        <end position="100"/>
    </location>
</feature>
<evidence type="ECO:0000313" key="9">
    <source>
        <dbReference type="Proteomes" id="UP001551176"/>
    </source>
</evidence>
<dbReference type="Pfam" id="PF03704">
    <property type="entry name" value="BTAD"/>
    <property type="match status" value="1"/>
</dbReference>
<dbReference type="InterPro" id="IPR005158">
    <property type="entry name" value="BTAD"/>
</dbReference>
<keyword evidence="5" id="KW-0804">Transcription</keyword>
<gene>
    <name evidence="8" type="ORF">ABZ921_21335</name>
</gene>
<dbReference type="SUPFAM" id="SSF46894">
    <property type="entry name" value="C-terminal effector domain of the bipartite response regulators"/>
    <property type="match status" value="1"/>
</dbReference>
<dbReference type="EMBL" id="JBEYXV010000010">
    <property type="protein sequence ID" value="MEU6823183.1"/>
    <property type="molecule type" value="Genomic_DNA"/>
</dbReference>
<keyword evidence="9" id="KW-1185">Reference proteome</keyword>
<organism evidence="8 9">
    <name type="scientific">Streptomyces atriruber</name>
    <dbReference type="NCBI Taxonomy" id="545121"/>
    <lineage>
        <taxon>Bacteria</taxon>
        <taxon>Bacillati</taxon>
        <taxon>Actinomycetota</taxon>
        <taxon>Actinomycetes</taxon>
        <taxon>Kitasatosporales</taxon>
        <taxon>Streptomycetaceae</taxon>
        <taxon>Streptomyces</taxon>
    </lineage>
</organism>
<reference evidence="8 9" key="1">
    <citation type="submission" date="2024-06" db="EMBL/GenBank/DDBJ databases">
        <title>The Natural Products Discovery Center: Release of the First 8490 Sequenced Strains for Exploring Actinobacteria Biosynthetic Diversity.</title>
        <authorList>
            <person name="Kalkreuter E."/>
            <person name="Kautsar S.A."/>
            <person name="Yang D."/>
            <person name="Bader C.D."/>
            <person name="Teijaro C.N."/>
            <person name="Fluegel L."/>
            <person name="Davis C.M."/>
            <person name="Simpson J.R."/>
            <person name="Lauterbach L."/>
            <person name="Steele A.D."/>
            <person name="Gui C."/>
            <person name="Meng S."/>
            <person name="Li G."/>
            <person name="Viehrig K."/>
            <person name="Ye F."/>
            <person name="Su P."/>
            <person name="Kiefer A.F."/>
            <person name="Nichols A."/>
            <person name="Cepeda A.J."/>
            <person name="Yan W."/>
            <person name="Fan B."/>
            <person name="Jiang Y."/>
            <person name="Adhikari A."/>
            <person name="Zheng C.-J."/>
            <person name="Schuster L."/>
            <person name="Cowan T.M."/>
            <person name="Smanski M.J."/>
            <person name="Chevrette M.G."/>
            <person name="De Carvalho L.P.S."/>
            <person name="Shen B."/>
        </authorList>
    </citation>
    <scope>NUCLEOTIDE SEQUENCE [LARGE SCALE GENOMIC DNA]</scope>
    <source>
        <strain evidence="8 9">NPDC046838</strain>
    </source>
</reference>
<comment type="similarity">
    <text evidence="1">Belongs to the AfsR/DnrI/RedD regulatory family.</text>
</comment>
<dbReference type="SMART" id="SM01043">
    <property type="entry name" value="BTAD"/>
    <property type="match status" value="1"/>
</dbReference>
<evidence type="ECO:0000256" key="4">
    <source>
        <dbReference type="ARBA" id="ARBA00023125"/>
    </source>
</evidence>
<evidence type="ECO:0000313" key="8">
    <source>
        <dbReference type="EMBL" id="MEU6823183.1"/>
    </source>
</evidence>
<protein>
    <submittedName>
        <fullName evidence="8">AfsR/SARP family transcriptional regulator</fullName>
    </submittedName>
</protein>
<sequence length="258" mass="28746">MQFQVLGSLEMNDGGKSYIPTAPKQRQLLALLLLNSNRVVPIQTCVTELWGEDPPDAARATLQSHILQLRHALKSVPGVGSLPAARNILETRDGGYLFVTRPGDLDTEKFTGLLRTGKELLKTDDSRASDLLAEALNLWRGPALADVRHGPVLRRHVVHLEEERVTAQEHRIDADLRLGRHRELIGELSALAVEHPTREHLHAKLTLALYRSGRRVQALDVLQQLHRALRRDLGLETSPWVHNLHQAVLASSASIDMP</sequence>
<dbReference type="InterPro" id="IPR001867">
    <property type="entry name" value="OmpR/PhoB-type_DNA-bd"/>
</dbReference>
<accession>A0ABV3BQ91</accession>
<evidence type="ECO:0000256" key="5">
    <source>
        <dbReference type="ARBA" id="ARBA00023163"/>
    </source>
</evidence>
<comment type="caution">
    <text evidence="8">The sequence shown here is derived from an EMBL/GenBank/DDBJ whole genome shotgun (WGS) entry which is preliminary data.</text>
</comment>
<dbReference type="PANTHER" id="PTHR35807">
    <property type="entry name" value="TRANSCRIPTIONAL REGULATOR REDD-RELATED"/>
    <property type="match status" value="1"/>
</dbReference>
<dbReference type="SMART" id="SM00862">
    <property type="entry name" value="Trans_reg_C"/>
    <property type="match status" value="1"/>
</dbReference>
<keyword evidence="2" id="KW-0902">Two-component regulatory system</keyword>
<dbReference type="PROSITE" id="PS51755">
    <property type="entry name" value="OMPR_PHOB"/>
    <property type="match status" value="1"/>
</dbReference>
<evidence type="ECO:0000256" key="3">
    <source>
        <dbReference type="ARBA" id="ARBA00023015"/>
    </source>
</evidence>
<name>A0ABV3BQ91_9ACTN</name>
<proteinExistence type="inferred from homology"/>
<dbReference type="Pfam" id="PF00486">
    <property type="entry name" value="Trans_reg_C"/>
    <property type="match status" value="1"/>
</dbReference>